<sequence length="362" mass="41296">MTIPRFNGRSIFNDGYMGDIWIPSPSPSPPTWLIDSDTTYTRVPTTPFPFALLSEDVRLIILEFYLSSVDKRYSPGQCVCTQVSEHGFKQRALSPSDTCFSLHARYGWHPKFLPLLMTSRQMYLDFRSRLYGSGTYTIVPPNAIRERCMRDNWTWTLDPNEQSALVAVESKTPNAPTTVIVNPLLSYITADPLSVCNKRLNADKKVAQCMPLAQLGLGTWDDVRRVEMSMEFEFYKDARAARAQMELLVHMLKKRERPLFYLCVKMCWYRAREWGPAAVGTVWRETIVEPLGRVEWGREGAVEVLFEIGDWWDGKEIGGVAPRNGGKQRSLLCRSFEELERGLEVGVKEGRAVIEPWPGGRA</sequence>
<comment type="caution">
    <text evidence="1">The sequence shown here is derived from an EMBL/GenBank/DDBJ whole genome shotgun (WGS) entry which is preliminary data.</text>
</comment>
<organism evidence="1 2">
    <name type="scientific">Polyplosphaeria fusca</name>
    <dbReference type="NCBI Taxonomy" id="682080"/>
    <lineage>
        <taxon>Eukaryota</taxon>
        <taxon>Fungi</taxon>
        <taxon>Dikarya</taxon>
        <taxon>Ascomycota</taxon>
        <taxon>Pezizomycotina</taxon>
        <taxon>Dothideomycetes</taxon>
        <taxon>Pleosporomycetidae</taxon>
        <taxon>Pleosporales</taxon>
        <taxon>Tetraplosphaeriaceae</taxon>
        <taxon>Polyplosphaeria</taxon>
    </lineage>
</organism>
<evidence type="ECO:0000313" key="1">
    <source>
        <dbReference type="EMBL" id="KAF2732680.1"/>
    </source>
</evidence>
<proteinExistence type="predicted"/>
<keyword evidence="2" id="KW-1185">Reference proteome</keyword>
<gene>
    <name evidence="1" type="ORF">EJ04DRAFT_513734</name>
</gene>
<name>A0A9P4QUG8_9PLEO</name>
<dbReference type="AlphaFoldDB" id="A0A9P4QUG8"/>
<dbReference type="Proteomes" id="UP000799444">
    <property type="component" value="Unassembled WGS sequence"/>
</dbReference>
<dbReference type="EMBL" id="ML996173">
    <property type="protein sequence ID" value="KAF2732680.1"/>
    <property type="molecule type" value="Genomic_DNA"/>
</dbReference>
<reference evidence="1" key="1">
    <citation type="journal article" date="2020" name="Stud. Mycol.">
        <title>101 Dothideomycetes genomes: a test case for predicting lifestyles and emergence of pathogens.</title>
        <authorList>
            <person name="Haridas S."/>
            <person name="Albert R."/>
            <person name="Binder M."/>
            <person name="Bloem J."/>
            <person name="Labutti K."/>
            <person name="Salamov A."/>
            <person name="Andreopoulos B."/>
            <person name="Baker S."/>
            <person name="Barry K."/>
            <person name="Bills G."/>
            <person name="Bluhm B."/>
            <person name="Cannon C."/>
            <person name="Castanera R."/>
            <person name="Culley D."/>
            <person name="Daum C."/>
            <person name="Ezra D."/>
            <person name="Gonzalez J."/>
            <person name="Henrissat B."/>
            <person name="Kuo A."/>
            <person name="Liang C."/>
            <person name="Lipzen A."/>
            <person name="Lutzoni F."/>
            <person name="Magnuson J."/>
            <person name="Mondo S."/>
            <person name="Nolan M."/>
            <person name="Ohm R."/>
            <person name="Pangilinan J."/>
            <person name="Park H.-J."/>
            <person name="Ramirez L."/>
            <person name="Alfaro M."/>
            <person name="Sun H."/>
            <person name="Tritt A."/>
            <person name="Yoshinaga Y."/>
            <person name="Zwiers L.-H."/>
            <person name="Turgeon B."/>
            <person name="Goodwin S."/>
            <person name="Spatafora J."/>
            <person name="Crous P."/>
            <person name="Grigoriev I."/>
        </authorList>
    </citation>
    <scope>NUCLEOTIDE SEQUENCE</scope>
    <source>
        <strain evidence="1">CBS 125425</strain>
    </source>
</reference>
<dbReference type="OrthoDB" id="10441786at2759"/>
<protein>
    <submittedName>
        <fullName evidence="1">Uncharacterized protein</fullName>
    </submittedName>
</protein>
<evidence type="ECO:0000313" key="2">
    <source>
        <dbReference type="Proteomes" id="UP000799444"/>
    </source>
</evidence>
<accession>A0A9P4QUG8</accession>